<accession>A0A5J9WG13</accession>
<feature type="non-terminal residue" evidence="1">
    <location>
        <position position="1"/>
    </location>
</feature>
<protein>
    <submittedName>
        <fullName evidence="1">Uncharacterized protein</fullName>
    </submittedName>
</protein>
<dbReference type="Proteomes" id="UP000324897">
    <property type="component" value="Chromosome 5"/>
</dbReference>
<name>A0A5J9WG13_9POAL</name>
<proteinExistence type="predicted"/>
<dbReference type="Gramene" id="TVU46981">
    <property type="protein sequence ID" value="TVU46981"/>
    <property type="gene ID" value="EJB05_06555"/>
</dbReference>
<keyword evidence="2" id="KW-1185">Reference proteome</keyword>
<sequence>MANRKLSGSSPPLFLMQTTTAPLWIRQLLTEDFAPCKADRFCVPCTAAFCNHTAAPHITAARATRWSSTLPSLTPAHKLNV</sequence>
<comment type="caution">
    <text evidence="1">The sequence shown here is derived from an EMBL/GenBank/DDBJ whole genome shotgun (WGS) entry which is preliminary data.</text>
</comment>
<evidence type="ECO:0000313" key="2">
    <source>
        <dbReference type="Proteomes" id="UP000324897"/>
    </source>
</evidence>
<reference evidence="1 2" key="1">
    <citation type="journal article" date="2019" name="Sci. Rep.">
        <title>A high-quality genome of Eragrostis curvula grass provides insights into Poaceae evolution and supports new strategies to enhance forage quality.</title>
        <authorList>
            <person name="Carballo J."/>
            <person name="Santos B.A.C.M."/>
            <person name="Zappacosta D."/>
            <person name="Garbus I."/>
            <person name="Selva J.P."/>
            <person name="Gallo C.A."/>
            <person name="Diaz A."/>
            <person name="Albertini E."/>
            <person name="Caccamo M."/>
            <person name="Echenique V."/>
        </authorList>
    </citation>
    <scope>NUCLEOTIDE SEQUENCE [LARGE SCALE GENOMIC DNA]</scope>
    <source>
        <strain evidence="2">cv. Victoria</strain>
        <tissue evidence="1">Leaf</tissue>
    </source>
</reference>
<gene>
    <name evidence="1" type="ORF">EJB05_06555</name>
</gene>
<dbReference type="AlphaFoldDB" id="A0A5J9WG13"/>
<organism evidence="1 2">
    <name type="scientific">Eragrostis curvula</name>
    <name type="common">weeping love grass</name>
    <dbReference type="NCBI Taxonomy" id="38414"/>
    <lineage>
        <taxon>Eukaryota</taxon>
        <taxon>Viridiplantae</taxon>
        <taxon>Streptophyta</taxon>
        <taxon>Embryophyta</taxon>
        <taxon>Tracheophyta</taxon>
        <taxon>Spermatophyta</taxon>
        <taxon>Magnoliopsida</taxon>
        <taxon>Liliopsida</taxon>
        <taxon>Poales</taxon>
        <taxon>Poaceae</taxon>
        <taxon>PACMAD clade</taxon>
        <taxon>Chloridoideae</taxon>
        <taxon>Eragrostideae</taxon>
        <taxon>Eragrostidinae</taxon>
        <taxon>Eragrostis</taxon>
    </lineage>
</organism>
<dbReference type="EMBL" id="RWGY01000004">
    <property type="protein sequence ID" value="TVU46981.1"/>
    <property type="molecule type" value="Genomic_DNA"/>
</dbReference>
<evidence type="ECO:0000313" key="1">
    <source>
        <dbReference type="EMBL" id="TVU46981.1"/>
    </source>
</evidence>